<evidence type="ECO:0000256" key="1">
    <source>
        <dbReference type="SAM" id="MobiDB-lite"/>
    </source>
</evidence>
<name>A0A2J6RBR8_HYAVF</name>
<accession>A0A2J6RBR8</accession>
<dbReference type="Proteomes" id="UP000235786">
    <property type="component" value="Unassembled WGS sequence"/>
</dbReference>
<dbReference type="EMBL" id="KZ613951">
    <property type="protein sequence ID" value="PMD35950.1"/>
    <property type="molecule type" value="Genomic_DNA"/>
</dbReference>
<gene>
    <name evidence="2" type="ORF">L207DRAFT_601895</name>
</gene>
<proteinExistence type="predicted"/>
<evidence type="ECO:0000313" key="3">
    <source>
        <dbReference type="Proteomes" id="UP000235786"/>
    </source>
</evidence>
<keyword evidence="3" id="KW-1185">Reference proteome</keyword>
<evidence type="ECO:0000313" key="2">
    <source>
        <dbReference type="EMBL" id="PMD35950.1"/>
    </source>
</evidence>
<protein>
    <submittedName>
        <fullName evidence="2">Uncharacterized protein</fullName>
    </submittedName>
</protein>
<feature type="region of interest" description="Disordered" evidence="1">
    <location>
        <begin position="52"/>
        <end position="77"/>
    </location>
</feature>
<dbReference type="AlphaFoldDB" id="A0A2J6RBR8"/>
<reference evidence="2 3" key="1">
    <citation type="submission" date="2016-04" db="EMBL/GenBank/DDBJ databases">
        <title>A degradative enzymes factory behind the ericoid mycorrhizal symbiosis.</title>
        <authorList>
            <consortium name="DOE Joint Genome Institute"/>
            <person name="Martino E."/>
            <person name="Morin E."/>
            <person name="Grelet G."/>
            <person name="Kuo A."/>
            <person name="Kohler A."/>
            <person name="Daghino S."/>
            <person name="Barry K."/>
            <person name="Choi C."/>
            <person name="Cichocki N."/>
            <person name="Clum A."/>
            <person name="Copeland A."/>
            <person name="Hainaut M."/>
            <person name="Haridas S."/>
            <person name="Labutti K."/>
            <person name="Lindquist E."/>
            <person name="Lipzen A."/>
            <person name="Khouja H.-R."/>
            <person name="Murat C."/>
            <person name="Ohm R."/>
            <person name="Olson A."/>
            <person name="Spatafora J."/>
            <person name="Veneault-Fourrey C."/>
            <person name="Henrissat B."/>
            <person name="Grigoriev I."/>
            <person name="Martin F."/>
            <person name="Perotto S."/>
        </authorList>
    </citation>
    <scope>NUCLEOTIDE SEQUENCE [LARGE SCALE GENOMIC DNA]</scope>
    <source>
        <strain evidence="2 3">F</strain>
    </source>
</reference>
<feature type="compositionally biased region" description="Basic and acidic residues" evidence="1">
    <location>
        <begin position="60"/>
        <end position="69"/>
    </location>
</feature>
<sequence length="302" mass="34268">MPARNRDDGQFAPWGQVESSLFAHIGTYLGLLEDAYQDAGIMTDTATGFRGSLENFRSSKNRDRPEPRSGEATPEANARANSLEMAVHLEDLILWNLLEYRRQMLDPTHSAWEAIIFLIHVPAAVPQNTHTGSCWHITVTRCPLSPALSQAVQFFFALNHKDIQRGIISGKSTSPSFFTMNLPGRYEPFTSDVFGLMRTQLPLPAETDEQKRILAAWKDVRNYLGLLDEYIQAIRRRGAFSDDAIVWYVKDYERGDLWEDIRKGFRELGERLQALDEAMIETDMLRGLSGKVKMETAQAKGR</sequence>
<organism evidence="2 3">
    <name type="scientific">Hyaloscypha variabilis (strain UAMH 11265 / GT02V1 / F)</name>
    <name type="common">Meliniomyces variabilis</name>
    <dbReference type="NCBI Taxonomy" id="1149755"/>
    <lineage>
        <taxon>Eukaryota</taxon>
        <taxon>Fungi</taxon>
        <taxon>Dikarya</taxon>
        <taxon>Ascomycota</taxon>
        <taxon>Pezizomycotina</taxon>
        <taxon>Leotiomycetes</taxon>
        <taxon>Helotiales</taxon>
        <taxon>Hyaloscyphaceae</taxon>
        <taxon>Hyaloscypha</taxon>
        <taxon>Hyaloscypha variabilis</taxon>
    </lineage>
</organism>